<protein>
    <submittedName>
        <fullName evidence="5">MCE family protein</fullName>
    </submittedName>
</protein>
<dbReference type="InterPro" id="IPR024516">
    <property type="entry name" value="Mce_C"/>
</dbReference>
<feature type="region of interest" description="Disordered" evidence="1">
    <location>
        <begin position="368"/>
        <end position="427"/>
    </location>
</feature>
<organism evidence="5 6">
    <name type="scientific">Micromonospora zhanjiangensis</name>
    <dbReference type="NCBI Taxonomy" id="1522057"/>
    <lineage>
        <taxon>Bacteria</taxon>
        <taxon>Bacillati</taxon>
        <taxon>Actinomycetota</taxon>
        <taxon>Actinomycetes</taxon>
        <taxon>Micromonosporales</taxon>
        <taxon>Micromonosporaceae</taxon>
        <taxon>Micromonospora</taxon>
    </lineage>
</organism>
<evidence type="ECO:0000256" key="1">
    <source>
        <dbReference type="SAM" id="MobiDB-lite"/>
    </source>
</evidence>
<reference evidence="6" key="1">
    <citation type="journal article" date="2019" name="Int. J. Syst. Evol. Microbiol.">
        <title>The Global Catalogue of Microorganisms (GCM) 10K type strain sequencing project: providing services to taxonomists for standard genome sequencing and annotation.</title>
        <authorList>
            <consortium name="The Broad Institute Genomics Platform"/>
            <consortium name="The Broad Institute Genome Sequencing Center for Infectious Disease"/>
            <person name="Wu L."/>
            <person name="Ma J."/>
        </authorList>
    </citation>
    <scope>NUCLEOTIDE SEQUENCE [LARGE SCALE GENOMIC DNA]</scope>
    <source>
        <strain evidence="6">2902at01</strain>
    </source>
</reference>
<keyword evidence="2" id="KW-0472">Membrane</keyword>
<evidence type="ECO:0000313" key="5">
    <source>
        <dbReference type="EMBL" id="MFC4110468.1"/>
    </source>
</evidence>
<name>A0ABV8KWH4_9ACTN</name>
<sequence length="427" mass="44161">MRVPTGRTRWWAAAGITVVVLGATALTWAPWRNPERTVVAHFSRAVGVVAGSDVRILGVRIGHVVSVRPEGRTVRIELRYAAEHPVPADARAVIVPPSVVSDRYVQLTPAYAGGATLADGADLATDRTAAPMEIDDIYRALDDFNKALGPDGANADGALSKLLAAGRANLDGNGENLHATLDGLSKALTTLADGRQDLFGSVANLQQFITALARSDQQVRAFNQRLAEVAGQLAGERDELAAALRNLATALTDVTTFVKQNRAALTDNVAALADITTVLVRQQQAIMKILDVAPLTLTNLNLAYNARSGTLDTRDNALGPYDPASYVCAAMVDLLPVAKVPKQCFDLAKTLNLKHLPLPEQLRKLLNLPPTAGATSGGGNTGGTGAPAGAGTPGGGSTAPGAPGAPAAPGPTGDSDLTLGGILRGGR</sequence>
<keyword evidence="2" id="KW-0812">Transmembrane</keyword>
<evidence type="ECO:0000313" key="6">
    <source>
        <dbReference type="Proteomes" id="UP001595868"/>
    </source>
</evidence>
<dbReference type="NCBIfam" id="TIGR00996">
    <property type="entry name" value="Mtu_fam_mce"/>
    <property type="match status" value="1"/>
</dbReference>
<dbReference type="InterPro" id="IPR005693">
    <property type="entry name" value="Mce"/>
</dbReference>
<feature type="compositionally biased region" description="Gly residues" evidence="1">
    <location>
        <begin position="375"/>
        <end position="398"/>
    </location>
</feature>
<dbReference type="PANTHER" id="PTHR33371">
    <property type="entry name" value="INTERMEMBRANE PHOSPHOLIPID TRANSPORT SYSTEM BINDING PROTEIN MLAD-RELATED"/>
    <property type="match status" value="1"/>
</dbReference>
<keyword evidence="2" id="KW-1133">Transmembrane helix</keyword>
<evidence type="ECO:0000259" key="3">
    <source>
        <dbReference type="Pfam" id="PF02470"/>
    </source>
</evidence>
<dbReference type="InterPro" id="IPR003399">
    <property type="entry name" value="Mce/MlaD"/>
</dbReference>
<dbReference type="PANTHER" id="PTHR33371:SF4">
    <property type="entry name" value="INTERMEMBRANE PHOSPHOLIPID TRANSPORT SYSTEM BINDING PROTEIN MLAD"/>
    <property type="match status" value="1"/>
</dbReference>
<dbReference type="Proteomes" id="UP001595868">
    <property type="component" value="Unassembled WGS sequence"/>
</dbReference>
<dbReference type="Pfam" id="PF02470">
    <property type="entry name" value="MlaD"/>
    <property type="match status" value="1"/>
</dbReference>
<evidence type="ECO:0000259" key="4">
    <source>
        <dbReference type="Pfam" id="PF11887"/>
    </source>
</evidence>
<dbReference type="RefSeq" id="WP_377552893.1">
    <property type="nucleotide sequence ID" value="NZ_JBHSBN010000042.1"/>
</dbReference>
<feature type="domain" description="Mammalian cell entry C-terminal" evidence="4">
    <location>
        <begin position="115"/>
        <end position="291"/>
    </location>
</feature>
<gene>
    <name evidence="5" type="ORF">ACFOX0_31685</name>
</gene>
<dbReference type="EMBL" id="JBHSBN010000042">
    <property type="protein sequence ID" value="MFC4110468.1"/>
    <property type="molecule type" value="Genomic_DNA"/>
</dbReference>
<feature type="domain" description="Mce/MlaD" evidence="3">
    <location>
        <begin position="36"/>
        <end position="109"/>
    </location>
</feature>
<feature type="compositionally biased region" description="Low complexity" evidence="1">
    <location>
        <begin position="399"/>
        <end position="413"/>
    </location>
</feature>
<keyword evidence="6" id="KW-1185">Reference proteome</keyword>
<comment type="caution">
    <text evidence="5">The sequence shown here is derived from an EMBL/GenBank/DDBJ whole genome shotgun (WGS) entry which is preliminary data.</text>
</comment>
<accession>A0ABV8KWH4</accession>
<dbReference type="Pfam" id="PF11887">
    <property type="entry name" value="Mce4_CUP1"/>
    <property type="match status" value="1"/>
</dbReference>
<proteinExistence type="predicted"/>
<evidence type="ECO:0000256" key="2">
    <source>
        <dbReference type="SAM" id="Phobius"/>
    </source>
</evidence>
<feature type="transmembrane region" description="Helical" evidence="2">
    <location>
        <begin position="12"/>
        <end position="31"/>
    </location>
</feature>
<dbReference type="InterPro" id="IPR052336">
    <property type="entry name" value="MlaD_Phospholipid_Transporter"/>
</dbReference>